<dbReference type="RefSeq" id="XP_035340705.1">
    <property type="nucleotide sequence ID" value="XM_035484812.1"/>
</dbReference>
<proteinExistence type="predicted"/>
<reference evidence="2" key="1">
    <citation type="submission" date="2020-06" db="EMBL/GenBank/DDBJ databases">
        <title>A chromosome-scale genome assembly of Talaromyces rugulosus W13939.</title>
        <authorList>
            <person name="Wang B."/>
            <person name="Guo L."/>
            <person name="Ye K."/>
            <person name="Wang L."/>
        </authorList>
    </citation>
    <scope>NUCLEOTIDE SEQUENCE [LARGE SCALE GENOMIC DNA]</scope>
    <source>
        <strain evidence="2">W13939</strain>
    </source>
</reference>
<accession>A0A7H8QKW3</accession>
<gene>
    <name evidence="1" type="ORF">TRUGW13939_01613</name>
</gene>
<keyword evidence="2" id="KW-1185">Reference proteome</keyword>
<dbReference type="OrthoDB" id="4226180at2759"/>
<dbReference type="KEGG" id="trg:TRUGW13939_01613"/>
<dbReference type="Proteomes" id="UP000509510">
    <property type="component" value="Chromosome I"/>
</dbReference>
<evidence type="ECO:0000313" key="2">
    <source>
        <dbReference type="Proteomes" id="UP000509510"/>
    </source>
</evidence>
<name>A0A7H8QKW3_TALRU</name>
<protein>
    <submittedName>
        <fullName evidence="1">Uncharacterized protein</fullName>
    </submittedName>
</protein>
<organism evidence="1 2">
    <name type="scientific">Talaromyces rugulosus</name>
    <name type="common">Penicillium rugulosum</name>
    <dbReference type="NCBI Taxonomy" id="121627"/>
    <lineage>
        <taxon>Eukaryota</taxon>
        <taxon>Fungi</taxon>
        <taxon>Dikarya</taxon>
        <taxon>Ascomycota</taxon>
        <taxon>Pezizomycotina</taxon>
        <taxon>Eurotiomycetes</taxon>
        <taxon>Eurotiomycetidae</taxon>
        <taxon>Eurotiales</taxon>
        <taxon>Trichocomaceae</taxon>
        <taxon>Talaromyces</taxon>
        <taxon>Talaromyces sect. Islandici</taxon>
    </lineage>
</organism>
<dbReference type="GeneID" id="55989123"/>
<evidence type="ECO:0000313" key="1">
    <source>
        <dbReference type="EMBL" id="QKX54526.1"/>
    </source>
</evidence>
<dbReference type="AlphaFoldDB" id="A0A7H8QKW3"/>
<sequence length="187" mass="21064">MSKNYKLTFITPLKQDNGVFKPIFRQPYPTLPIRITLPKFSSDTLPPISSRVMVDRFLARVQYGAGCTADEDLFNTIGLSTVVDSEGFREIRSSHMSAWIVLGENSRKLQSFNNNNVLANDKEGIMIKARTAKTGIVEIQNVVFQVVARYRIAVELRFDDGQAIGRTPWQTVEVQVQMQGSKKSAFC</sequence>
<dbReference type="EMBL" id="CP055898">
    <property type="protein sequence ID" value="QKX54526.1"/>
    <property type="molecule type" value="Genomic_DNA"/>
</dbReference>